<comment type="caution">
    <text evidence="2">The sequence shown here is derived from an EMBL/GenBank/DDBJ whole genome shotgun (WGS) entry which is preliminary data.</text>
</comment>
<gene>
    <name evidence="2" type="ORF">DUI87_26056</name>
</gene>
<feature type="region of interest" description="Disordered" evidence="1">
    <location>
        <begin position="85"/>
        <end position="108"/>
    </location>
</feature>
<name>A0A3M0J930_HIRRU</name>
<dbReference type="EMBL" id="QRBI01000161">
    <property type="protein sequence ID" value="RMB97445.1"/>
    <property type="molecule type" value="Genomic_DNA"/>
</dbReference>
<evidence type="ECO:0000256" key="1">
    <source>
        <dbReference type="SAM" id="MobiDB-lite"/>
    </source>
</evidence>
<evidence type="ECO:0000313" key="2">
    <source>
        <dbReference type="EMBL" id="RMB97445.1"/>
    </source>
</evidence>
<sequence length="208" mass="22104">MDGRSVGPGTILGASSGIWPRLKRDQRRDGRSLFRPPGQLAKREQPGTGNDEEHRRVSIPAAGKGDVTLSSTSCIGDVPGVPEGIVHGFGDSGADGAQVGEGQVEQGEEHGRVQVVATGYSADDEAVGQEGSQGDAQEEAEVQELQLPRVCQCQQEEVADGAAIGHLLWLAMGTYSWIKDSEKLGQAALSQTHAIPCRLACWCWCPWC</sequence>
<reference evidence="2 3" key="1">
    <citation type="submission" date="2018-07" db="EMBL/GenBank/DDBJ databases">
        <title>A high quality draft genome assembly of the barn swallow (H. rustica rustica).</title>
        <authorList>
            <person name="Formenti G."/>
            <person name="Chiara M."/>
            <person name="Poveda L."/>
            <person name="Francoijs K.-J."/>
            <person name="Bonisoli-Alquati A."/>
            <person name="Canova L."/>
            <person name="Gianfranceschi L."/>
            <person name="Horner D.S."/>
            <person name="Saino N."/>
        </authorList>
    </citation>
    <scope>NUCLEOTIDE SEQUENCE [LARGE SCALE GENOMIC DNA]</scope>
    <source>
        <strain evidence="2">Chelidonia</strain>
        <tissue evidence="2">Blood</tissue>
    </source>
</reference>
<dbReference type="AlphaFoldDB" id="A0A3M0J930"/>
<organism evidence="2 3">
    <name type="scientific">Hirundo rustica rustica</name>
    <dbReference type="NCBI Taxonomy" id="333673"/>
    <lineage>
        <taxon>Eukaryota</taxon>
        <taxon>Metazoa</taxon>
        <taxon>Chordata</taxon>
        <taxon>Craniata</taxon>
        <taxon>Vertebrata</taxon>
        <taxon>Euteleostomi</taxon>
        <taxon>Archelosauria</taxon>
        <taxon>Archosauria</taxon>
        <taxon>Dinosauria</taxon>
        <taxon>Saurischia</taxon>
        <taxon>Theropoda</taxon>
        <taxon>Coelurosauria</taxon>
        <taxon>Aves</taxon>
        <taxon>Neognathae</taxon>
        <taxon>Neoaves</taxon>
        <taxon>Telluraves</taxon>
        <taxon>Australaves</taxon>
        <taxon>Passeriformes</taxon>
        <taxon>Sylvioidea</taxon>
        <taxon>Hirundinidae</taxon>
        <taxon>Hirundo</taxon>
    </lineage>
</organism>
<proteinExistence type="predicted"/>
<protein>
    <submittedName>
        <fullName evidence="2">Uncharacterized protein</fullName>
    </submittedName>
</protein>
<feature type="compositionally biased region" description="Basic and acidic residues" evidence="1">
    <location>
        <begin position="41"/>
        <end position="56"/>
    </location>
</feature>
<feature type="region of interest" description="Disordered" evidence="1">
    <location>
        <begin position="1"/>
        <end position="70"/>
    </location>
</feature>
<accession>A0A3M0J930</accession>
<evidence type="ECO:0000313" key="3">
    <source>
        <dbReference type="Proteomes" id="UP000269221"/>
    </source>
</evidence>
<feature type="compositionally biased region" description="Basic and acidic residues" evidence="1">
    <location>
        <begin position="22"/>
        <end position="32"/>
    </location>
</feature>
<keyword evidence="3" id="KW-1185">Reference proteome</keyword>
<dbReference type="Proteomes" id="UP000269221">
    <property type="component" value="Unassembled WGS sequence"/>
</dbReference>